<dbReference type="GO" id="GO:0000155">
    <property type="term" value="F:phosphorelay sensor kinase activity"/>
    <property type="evidence" value="ECO:0007669"/>
    <property type="project" value="InterPro"/>
</dbReference>
<dbReference type="EMBL" id="DSZN01000067">
    <property type="protein sequence ID" value="HGQ85452.1"/>
    <property type="molecule type" value="Genomic_DNA"/>
</dbReference>
<organism evidence="3">
    <name type="scientific">Thermodesulfobacterium geofontis</name>
    <dbReference type="NCBI Taxonomy" id="1295609"/>
    <lineage>
        <taxon>Bacteria</taxon>
        <taxon>Pseudomonadati</taxon>
        <taxon>Thermodesulfobacteriota</taxon>
        <taxon>Thermodesulfobacteria</taxon>
        <taxon>Thermodesulfobacteriales</taxon>
        <taxon>Thermodesulfobacteriaceae</taxon>
        <taxon>Thermodesulfobacterium</taxon>
    </lineage>
</organism>
<dbReference type="GO" id="GO:0016020">
    <property type="term" value="C:membrane"/>
    <property type="evidence" value="ECO:0007669"/>
    <property type="project" value="InterPro"/>
</dbReference>
<dbReference type="AlphaFoldDB" id="A0A7C4JQJ2"/>
<accession>A0A7C4JQJ2</accession>
<dbReference type="InterPro" id="IPR010559">
    <property type="entry name" value="Sig_transdc_His_kin_internal"/>
</dbReference>
<feature type="domain" description="Signal transduction histidine kinase internal region" evidence="2">
    <location>
        <begin position="175"/>
        <end position="243"/>
    </location>
</feature>
<dbReference type="PANTHER" id="PTHR34220">
    <property type="entry name" value="SENSOR HISTIDINE KINASE YPDA"/>
    <property type="match status" value="1"/>
</dbReference>
<feature type="transmembrane region" description="Helical" evidence="1">
    <location>
        <begin position="54"/>
        <end position="75"/>
    </location>
</feature>
<feature type="transmembrane region" description="Helical" evidence="1">
    <location>
        <begin position="130"/>
        <end position="149"/>
    </location>
</feature>
<gene>
    <name evidence="3" type="ORF">ENT66_03625</name>
</gene>
<dbReference type="Pfam" id="PF06580">
    <property type="entry name" value="His_kinase"/>
    <property type="match status" value="1"/>
</dbReference>
<sequence>MLEVEARNLEFVEPFVDLKIKITDGMLLLVIGLLYGGVLVGLFYSLLGEGFSRGLLHGFLLGMYIGLLSYIVIYFNNQNVLPKIKQVLLWWVVWGILSFVVGLFGFLLAFKTLLLFKVKVPVFLTQKEKFLIASLSTGILTYLTGLMIYQFVRMRNRKEAIERITLEANYKLTLRMLNAHFLSNSLHTLLELMDMNKEVLECYVKHLVNYQRRALTSPKIIPLKEEISMVNSYVFIEKIRKGRDIVFTTDVDENLENEPIPALILQPIIENAIQHGLPEDKSKHFEISISAKRNGQYIILCVLNNGNPISNFQPGIGLSLLAKKLESQGGKLILKSKNPPCFMVKLPILSIKGYKIAYESSNSR</sequence>
<dbReference type="SUPFAM" id="SSF55874">
    <property type="entry name" value="ATPase domain of HSP90 chaperone/DNA topoisomerase II/histidine kinase"/>
    <property type="match status" value="1"/>
</dbReference>
<keyword evidence="1" id="KW-0472">Membrane</keyword>
<feature type="transmembrane region" description="Helical" evidence="1">
    <location>
        <begin position="27"/>
        <end position="48"/>
    </location>
</feature>
<dbReference type="InterPro" id="IPR036890">
    <property type="entry name" value="HATPase_C_sf"/>
</dbReference>
<reference evidence="3" key="1">
    <citation type="journal article" date="2020" name="mSystems">
        <title>Genome- and Community-Level Interaction Insights into Carbon Utilization and Element Cycling Functions of Hydrothermarchaeota in Hydrothermal Sediment.</title>
        <authorList>
            <person name="Zhou Z."/>
            <person name="Liu Y."/>
            <person name="Xu W."/>
            <person name="Pan J."/>
            <person name="Luo Z.H."/>
            <person name="Li M."/>
        </authorList>
    </citation>
    <scope>NUCLEOTIDE SEQUENCE [LARGE SCALE GENOMIC DNA]</scope>
    <source>
        <strain evidence="3">SpSt-6</strain>
    </source>
</reference>
<dbReference type="InterPro" id="IPR050640">
    <property type="entry name" value="Bact_2-comp_sensor_kinase"/>
</dbReference>
<evidence type="ECO:0000313" key="3">
    <source>
        <dbReference type="EMBL" id="HGQ85452.1"/>
    </source>
</evidence>
<proteinExistence type="predicted"/>
<dbReference type="Gene3D" id="3.30.565.10">
    <property type="entry name" value="Histidine kinase-like ATPase, C-terminal domain"/>
    <property type="match status" value="1"/>
</dbReference>
<evidence type="ECO:0000259" key="2">
    <source>
        <dbReference type="Pfam" id="PF06580"/>
    </source>
</evidence>
<name>A0A7C4JQJ2_9BACT</name>
<protein>
    <recommendedName>
        <fullName evidence="2">Signal transduction histidine kinase internal region domain-containing protein</fullName>
    </recommendedName>
</protein>
<comment type="caution">
    <text evidence="3">The sequence shown here is derived from an EMBL/GenBank/DDBJ whole genome shotgun (WGS) entry which is preliminary data.</text>
</comment>
<keyword evidence="1" id="KW-1133">Transmembrane helix</keyword>
<evidence type="ECO:0000256" key="1">
    <source>
        <dbReference type="SAM" id="Phobius"/>
    </source>
</evidence>
<dbReference type="PANTHER" id="PTHR34220:SF7">
    <property type="entry name" value="SENSOR HISTIDINE KINASE YPDA"/>
    <property type="match status" value="1"/>
</dbReference>
<feature type="transmembrane region" description="Helical" evidence="1">
    <location>
        <begin position="87"/>
        <end position="110"/>
    </location>
</feature>
<keyword evidence="1" id="KW-0812">Transmembrane</keyword>